<dbReference type="GO" id="GO:0033214">
    <property type="term" value="P:siderophore-iron import into cell"/>
    <property type="evidence" value="ECO:0007669"/>
    <property type="project" value="TreeGrafter"/>
</dbReference>
<comment type="caution">
    <text evidence="9">The sequence shown here is derived from an EMBL/GenBank/DDBJ whole genome shotgun (WGS) entry which is preliminary data.</text>
</comment>
<evidence type="ECO:0000313" key="10">
    <source>
        <dbReference type="Proteomes" id="UP000247591"/>
    </source>
</evidence>
<dbReference type="GO" id="GO:0005886">
    <property type="term" value="C:plasma membrane"/>
    <property type="evidence" value="ECO:0007669"/>
    <property type="project" value="UniProtKB-SubCell"/>
</dbReference>
<keyword evidence="6 8" id="KW-1133">Transmembrane helix</keyword>
<dbReference type="GO" id="GO:0022857">
    <property type="term" value="F:transmembrane transporter activity"/>
    <property type="evidence" value="ECO:0007669"/>
    <property type="project" value="InterPro"/>
</dbReference>
<organism evidence="9 10">
    <name type="scientific">Williamsia limnetica</name>
    <dbReference type="NCBI Taxonomy" id="882452"/>
    <lineage>
        <taxon>Bacteria</taxon>
        <taxon>Bacillati</taxon>
        <taxon>Actinomycetota</taxon>
        <taxon>Actinomycetes</taxon>
        <taxon>Mycobacteriales</taxon>
        <taxon>Nocardiaceae</taxon>
        <taxon>Williamsia</taxon>
    </lineage>
</organism>
<accession>A0A318RMT0</accession>
<keyword evidence="10" id="KW-1185">Reference proteome</keyword>
<feature type="transmembrane region" description="Helical" evidence="8">
    <location>
        <begin position="271"/>
        <end position="298"/>
    </location>
</feature>
<protein>
    <submittedName>
        <fullName evidence="9">Iron complex transport system permease protein</fullName>
    </submittedName>
</protein>
<reference evidence="9 10" key="1">
    <citation type="submission" date="2018-06" db="EMBL/GenBank/DDBJ databases">
        <title>Genomic Encyclopedia of Type Strains, Phase IV (KMG-IV): sequencing the most valuable type-strain genomes for metagenomic binning, comparative biology and taxonomic classification.</title>
        <authorList>
            <person name="Goeker M."/>
        </authorList>
    </citation>
    <scope>NUCLEOTIDE SEQUENCE [LARGE SCALE GENOMIC DNA]</scope>
    <source>
        <strain evidence="9 10">DSM 45521</strain>
    </source>
</reference>
<dbReference type="CDD" id="cd06550">
    <property type="entry name" value="TM_ABC_iron-siderophores_like"/>
    <property type="match status" value="1"/>
</dbReference>
<dbReference type="Proteomes" id="UP000247591">
    <property type="component" value="Unassembled WGS sequence"/>
</dbReference>
<keyword evidence="3" id="KW-0813">Transport</keyword>
<feature type="transmembrane region" description="Helical" evidence="8">
    <location>
        <begin position="228"/>
        <end position="250"/>
    </location>
</feature>
<feature type="transmembrane region" description="Helical" evidence="8">
    <location>
        <begin position="126"/>
        <end position="145"/>
    </location>
</feature>
<evidence type="ECO:0000256" key="4">
    <source>
        <dbReference type="ARBA" id="ARBA00022475"/>
    </source>
</evidence>
<feature type="transmembrane region" description="Helical" evidence="8">
    <location>
        <begin position="151"/>
        <end position="170"/>
    </location>
</feature>
<evidence type="ECO:0000256" key="8">
    <source>
        <dbReference type="SAM" id="Phobius"/>
    </source>
</evidence>
<dbReference type="InterPro" id="IPR000522">
    <property type="entry name" value="ABC_transptr_permease_BtuC"/>
</dbReference>
<comment type="subcellular location">
    <subcellularLocation>
        <location evidence="1">Cell membrane</location>
        <topology evidence="1">Multi-pass membrane protein</topology>
    </subcellularLocation>
</comment>
<dbReference type="OrthoDB" id="4455417at2"/>
<sequence>MTTFAGPPETAPAPLPTQHLRRTVVRVGVGTFVIRPWATGVGLVLAAVALFLFAVSIGTSDFPMSPIDVGRILLGGGTRAENVVVFDTQLPIGLVSLLVGFGLGMSGALTQVIARNPLATPDMLGITSGASAAAVAVIAFGSTWASWLADLGLAVAALLGGLLTALAMYLLTWRKGIDPIRLVLVGVALTWGLQALIAYLLTRANIDEVQRAQLWIVGSVSSAGWKAVWPPLIVLIPAIIFVTIQSRNLAILSLGEDVCRGLGIRANAVSAAILIAAVVVAAVAVSSAGPIAFVALLAPQIAMRLARAEIPGPITSGLMGACLVIGGDLLCRTVLPAGIPVGVVTAGIGGPALIYLMIQINRKASV</sequence>
<evidence type="ECO:0000256" key="1">
    <source>
        <dbReference type="ARBA" id="ARBA00004651"/>
    </source>
</evidence>
<keyword evidence="4" id="KW-1003">Cell membrane</keyword>
<dbReference type="Gene3D" id="1.10.3470.10">
    <property type="entry name" value="ABC transporter involved in vitamin B12 uptake, BtuC"/>
    <property type="match status" value="1"/>
</dbReference>
<evidence type="ECO:0000256" key="3">
    <source>
        <dbReference type="ARBA" id="ARBA00022448"/>
    </source>
</evidence>
<dbReference type="EMBL" id="QJSP01000002">
    <property type="protein sequence ID" value="PYE19935.1"/>
    <property type="molecule type" value="Genomic_DNA"/>
</dbReference>
<evidence type="ECO:0000256" key="6">
    <source>
        <dbReference type="ARBA" id="ARBA00022989"/>
    </source>
</evidence>
<dbReference type="SUPFAM" id="SSF81345">
    <property type="entry name" value="ABC transporter involved in vitamin B12 uptake, BtuC"/>
    <property type="match status" value="1"/>
</dbReference>
<dbReference type="InterPro" id="IPR037294">
    <property type="entry name" value="ABC_BtuC-like"/>
</dbReference>
<feature type="transmembrane region" description="Helical" evidence="8">
    <location>
        <begin position="36"/>
        <end position="57"/>
    </location>
</feature>
<evidence type="ECO:0000256" key="5">
    <source>
        <dbReference type="ARBA" id="ARBA00022692"/>
    </source>
</evidence>
<keyword evidence="5 8" id="KW-0812">Transmembrane</keyword>
<evidence type="ECO:0000256" key="7">
    <source>
        <dbReference type="ARBA" id="ARBA00023136"/>
    </source>
</evidence>
<keyword evidence="7 8" id="KW-0472">Membrane</keyword>
<evidence type="ECO:0000313" key="9">
    <source>
        <dbReference type="EMBL" id="PYE19935.1"/>
    </source>
</evidence>
<dbReference type="Pfam" id="PF01032">
    <property type="entry name" value="FecCD"/>
    <property type="match status" value="1"/>
</dbReference>
<comment type="similarity">
    <text evidence="2">Belongs to the binding-protein-dependent transport system permease family. FecCD subfamily.</text>
</comment>
<gene>
    <name evidence="9" type="ORF">DFR67_10273</name>
</gene>
<proteinExistence type="inferred from homology"/>
<evidence type="ECO:0000256" key="2">
    <source>
        <dbReference type="ARBA" id="ARBA00007935"/>
    </source>
</evidence>
<feature type="transmembrane region" description="Helical" evidence="8">
    <location>
        <begin position="182"/>
        <end position="201"/>
    </location>
</feature>
<feature type="transmembrane region" description="Helical" evidence="8">
    <location>
        <begin position="337"/>
        <end position="358"/>
    </location>
</feature>
<dbReference type="AlphaFoldDB" id="A0A318RMT0"/>
<dbReference type="RefSeq" id="WP_110467981.1">
    <property type="nucleotide sequence ID" value="NZ_QJSP01000002.1"/>
</dbReference>
<dbReference type="PANTHER" id="PTHR30472:SF24">
    <property type="entry name" value="FERRIC ENTEROBACTIN TRANSPORT SYSTEM PERMEASE PROTEIN FEPG"/>
    <property type="match status" value="1"/>
</dbReference>
<feature type="transmembrane region" description="Helical" evidence="8">
    <location>
        <begin position="92"/>
        <end position="114"/>
    </location>
</feature>
<name>A0A318RMT0_WILLI</name>
<dbReference type="PANTHER" id="PTHR30472">
    <property type="entry name" value="FERRIC ENTEROBACTIN TRANSPORT SYSTEM PERMEASE PROTEIN"/>
    <property type="match status" value="1"/>
</dbReference>